<gene>
    <name evidence="2" type="ORF">SAMN05428998_11430</name>
</gene>
<feature type="chain" id="PRO_5013029014" description="PEGA domain-containing protein" evidence="1">
    <location>
        <begin position="21"/>
        <end position="144"/>
    </location>
</feature>
<proteinExistence type="predicted"/>
<organism evidence="2 3">
    <name type="scientific">Tistlia consotensis USBA 355</name>
    <dbReference type="NCBI Taxonomy" id="560819"/>
    <lineage>
        <taxon>Bacteria</taxon>
        <taxon>Pseudomonadati</taxon>
        <taxon>Pseudomonadota</taxon>
        <taxon>Alphaproteobacteria</taxon>
        <taxon>Rhodospirillales</taxon>
        <taxon>Rhodovibrionaceae</taxon>
        <taxon>Tistlia</taxon>
    </lineage>
</organism>
<protein>
    <recommendedName>
        <fullName evidence="4">PEGA domain-containing protein</fullName>
    </recommendedName>
</protein>
<reference evidence="2 3" key="1">
    <citation type="submission" date="2017-04" db="EMBL/GenBank/DDBJ databases">
        <authorList>
            <person name="Afonso C.L."/>
            <person name="Miller P.J."/>
            <person name="Scott M.A."/>
            <person name="Spackman E."/>
            <person name="Goraichik I."/>
            <person name="Dimitrov K.M."/>
            <person name="Suarez D.L."/>
            <person name="Swayne D.E."/>
        </authorList>
    </citation>
    <scope>NUCLEOTIDE SEQUENCE [LARGE SCALE GENOMIC DNA]</scope>
    <source>
        <strain evidence="2 3">USBA 355</strain>
    </source>
</reference>
<evidence type="ECO:0008006" key="4">
    <source>
        <dbReference type="Google" id="ProtNLM"/>
    </source>
</evidence>
<dbReference type="EMBL" id="FWZX01000014">
    <property type="protein sequence ID" value="SMF40572.1"/>
    <property type="molecule type" value="Genomic_DNA"/>
</dbReference>
<feature type="signal peptide" evidence="1">
    <location>
        <begin position="1"/>
        <end position="20"/>
    </location>
</feature>
<accession>A0A1Y6C1H3</accession>
<keyword evidence="3" id="KW-1185">Reference proteome</keyword>
<dbReference type="PROSITE" id="PS51257">
    <property type="entry name" value="PROKAR_LIPOPROTEIN"/>
    <property type="match status" value="1"/>
</dbReference>
<dbReference type="AlphaFoldDB" id="A0A1Y6C1H3"/>
<dbReference type="STRING" id="560819.SAMN05428998_11430"/>
<evidence type="ECO:0000313" key="3">
    <source>
        <dbReference type="Proteomes" id="UP000192917"/>
    </source>
</evidence>
<keyword evidence="1" id="KW-0732">Signal</keyword>
<evidence type="ECO:0000313" key="2">
    <source>
        <dbReference type="EMBL" id="SMF40572.1"/>
    </source>
</evidence>
<evidence type="ECO:0000256" key="1">
    <source>
        <dbReference type="SAM" id="SignalP"/>
    </source>
</evidence>
<sequence length="144" mass="15021">MSFRRVLAAGLAVSSLCACSAITQGTTQEIYVNTTPPDANCALQREGKVIARVEGTPSAALVAKTKHDIIITCEKDGYETATYYNKSGWESGSGAAGIALDVVFTAGLSSIIDSATGADNKYESPVNITMVPKQTAPKESASKQ</sequence>
<dbReference type="Proteomes" id="UP000192917">
    <property type="component" value="Unassembled WGS sequence"/>
</dbReference>
<name>A0A1Y6C1H3_9PROT</name>